<dbReference type="Gene3D" id="2.40.50.140">
    <property type="entry name" value="Nucleic acid-binding proteins"/>
    <property type="match status" value="1"/>
</dbReference>
<dbReference type="PANTHER" id="PTHR10744">
    <property type="entry name" value="40S RIBOSOMAL PROTEIN S11 FAMILY MEMBER"/>
    <property type="match status" value="1"/>
</dbReference>
<evidence type="ECO:0000256" key="2">
    <source>
        <dbReference type="ARBA" id="ARBA00022730"/>
    </source>
</evidence>
<dbReference type="EMBL" id="MJMG01000011">
    <property type="protein sequence ID" value="OEY86426.1"/>
    <property type="molecule type" value="Genomic_DNA"/>
</dbReference>
<dbReference type="HAMAP" id="MF_01345_B">
    <property type="entry name" value="Ribosomal_uS17_B"/>
    <property type="match status" value="1"/>
</dbReference>
<evidence type="ECO:0000313" key="8">
    <source>
        <dbReference type="EMBL" id="OEY86426.1"/>
    </source>
</evidence>
<evidence type="ECO:0000256" key="7">
    <source>
        <dbReference type="RuleBase" id="RU003872"/>
    </source>
</evidence>
<comment type="similarity">
    <text evidence="1 6 7">Belongs to the universal ribosomal protein uS17 family.</text>
</comment>
<dbReference type="InterPro" id="IPR019984">
    <property type="entry name" value="Ribosomal_uS17_bact/chlr"/>
</dbReference>
<evidence type="ECO:0000256" key="4">
    <source>
        <dbReference type="ARBA" id="ARBA00022980"/>
    </source>
</evidence>
<dbReference type="CDD" id="cd00364">
    <property type="entry name" value="Ribosomal_uS17"/>
    <property type="match status" value="1"/>
</dbReference>
<dbReference type="InterPro" id="IPR000266">
    <property type="entry name" value="Ribosomal_uS17"/>
</dbReference>
<keyword evidence="4 6" id="KW-0689">Ribosomal protein</keyword>
<comment type="function">
    <text evidence="6">One of the primary rRNA binding proteins, it binds specifically to the 5'-end of 16S ribosomal RNA.</text>
</comment>
<keyword evidence="5 6" id="KW-0687">Ribonucleoprotein</keyword>
<evidence type="ECO:0000256" key="5">
    <source>
        <dbReference type="ARBA" id="ARBA00023274"/>
    </source>
</evidence>
<comment type="subunit">
    <text evidence="6">Part of the 30S ribosomal subunit.</text>
</comment>
<accession>A0A1E7QJA5</accession>
<dbReference type="AlphaFoldDB" id="A0A1E7QJA5"/>
<dbReference type="RefSeq" id="WP_070065363.1">
    <property type="nucleotide sequence ID" value="NZ_MJMG01000011.1"/>
</dbReference>
<evidence type="ECO:0000256" key="1">
    <source>
        <dbReference type="ARBA" id="ARBA00010254"/>
    </source>
</evidence>
<reference evidence="8 9" key="1">
    <citation type="submission" date="2016-09" db="EMBL/GenBank/DDBJ databases">
        <title>Genomic evidence for plant-parasitic nematodes as the earliest Wolbachia hosts.</title>
        <authorList>
            <person name="Brown A.M."/>
            <person name="Wasala S.K."/>
            <person name="Howe D.K."/>
            <person name="Peetz A.B."/>
            <person name="Zasada I.A."/>
            <person name="Denver D.R."/>
        </authorList>
    </citation>
    <scope>NUCLEOTIDE SEQUENCE [LARGE SCALE GENOMIC DNA]</scope>
    <source>
        <strain evidence="9">wPpe</strain>
    </source>
</reference>
<dbReference type="Pfam" id="PF00366">
    <property type="entry name" value="Ribosomal_S17"/>
    <property type="match status" value="1"/>
</dbReference>
<keyword evidence="2 6" id="KW-0699">rRNA-binding</keyword>
<keyword evidence="3 6" id="KW-0694">RNA-binding</keyword>
<dbReference type="SUPFAM" id="SSF50249">
    <property type="entry name" value="Nucleic acid-binding proteins"/>
    <property type="match status" value="1"/>
</dbReference>
<dbReference type="PROSITE" id="PS00056">
    <property type="entry name" value="RIBOSOMAL_S17"/>
    <property type="match status" value="1"/>
</dbReference>
<proteinExistence type="inferred from homology"/>
<dbReference type="NCBIfam" id="NF004123">
    <property type="entry name" value="PRK05610.1"/>
    <property type="match status" value="1"/>
</dbReference>
<dbReference type="GO" id="GO:0003735">
    <property type="term" value="F:structural constituent of ribosome"/>
    <property type="evidence" value="ECO:0007669"/>
    <property type="project" value="InterPro"/>
</dbReference>
<dbReference type="PRINTS" id="PR00973">
    <property type="entry name" value="RIBOSOMALS17"/>
</dbReference>
<evidence type="ECO:0000313" key="9">
    <source>
        <dbReference type="Proteomes" id="UP000175679"/>
    </source>
</evidence>
<dbReference type="PANTHER" id="PTHR10744:SF1">
    <property type="entry name" value="SMALL RIBOSOMAL SUBUNIT PROTEIN US17M"/>
    <property type="match status" value="1"/>
</dbReference>
<keyword evidence="9" id="KW-1185">Reference proteome</keyword>
<protein>
    <recommendedName>
        <fullName evidence="6">Small ribosomal subunit protein uS17</fullName>
    </recommendedName>
</protein>
<dbReference type="InterPro" id="IPR012340">
    <property type="entry name" value="NA-bd_OB-fold"/>
</dbReference>
<dbReference type="Proteomes" id="UP000175679">
    <property type="component" value="Unassembled WGS sequence"/>
</dbReference>
<organism evidence="8 9">
    <name type="scientific">Wolbachia pipientis</name>
    <dbReference type="NCBI Taxonomy" id="955"/>
    <lineage>
        <taxon>Bacteria</taxon>
        <taxon>Pseudomonadati</taxon>
        <taxon>Pseudomonadota</taxon>
        <taxon>Alphaproteobacteria</taxon>
        <taxon>Rickettsiales</taxon>
        <taxon>Anaplasmataceae</taxon>
        <taxon>Wolbachieae</taxon>
        <taxon>Wolbachia</taxon>
    </lineage>
</organism>
<evidence type="ECO:0000256" key="3">
    <source>
        <dbReference type="ARBA" id="ARBA00022884"/>
    </source>
</evidence>
<sequence>MPKRVLCGTVVKAGSNKTVKVSVLHVYQDRLYKKVIKKYKKYAAHDEHNFYQEGDKVLIQEHKPISATKKWIVINKAN</sequence>
<dbReference type="InterPro" id="IPR019979">
    <property type="entry name" value="Ribosomal_uS17_CS"/>
</dbReference>
<gene>
    <name evidence="6" type="primary">rpsQ</name>
    <name evidence="8" type="ORF">BIY23_04135</name>
</gene>
<name>A0A1E7QJA5_WOLPI</name>
<dbReference type="GO" id="GO:0019843">
    <property type="term" value="F:rRNA binding"/>
    <property type="evidence" value="ECO:0007669"/>
    <property type="project" value="UniProtKB-UniRule"/>
</dbReference>
<dbReference type="GO" id="GO:0022627">
    <property type="term" value="C:cytosolic small ribosomal subunit"/>
    <property type="evidence" value="ECO:0007669"/>
    <property type="project" value="TreeGrafter"/>
</dbReference>
<dbReference type="GO" id="GO:0006412">
    <property type="term" value="P:translation"/>
    <property type="evidence" value="ECO:0007669"/>
    <property type="project" value="UniProtKB-UniRule"/>
</dbReference>
<evidence type="ECO:0000256" key="6">
    <source>
        <dbReference type="HAMAP-Rule" id="MF_01345"/>
    </source>
</evidence>
<dbReference type="OrthoDB" id="9811714at2"/>
<comment type="caution">
    <text evidence="8">The sequence shown here is derived from an EMBL/GenBank/DDBJ whole genome shotgun (WGS) entry which is preliminary data.</text>
</comment>